<organism evidence="6 7">
    <name type="scientific">Rhodococcus daqingensis</name>
    <dbReference type="NCBI Taxonomy" id="2479363"/>
    <lineage>
        <taxon>Bacteria</taxon>
        <taxon>Bacillati</taxon>
        <taxon>Actinomycetota</taxon>
        <taxon>Actinomycetes</taxon>
        <taxon>Mycobacteriales</taxon>
        <taxon>Nocardiaceae</taxon>
        <taxon>Rhodococcus</taxon>
    </lineage>
</organism>
<dbReference type="Proteomes" id="UP001596484">
    <property type="component" value="Unassembled WGS sequence"/>
</dbReference>
<reference evidence="7" key="1">
    <citation type="journal article" date="2019" name="Int. J. Syst. Evol. Microbiol.">
        <title>The Global Catalogue of Microorganisms (GCM) 10K type strain sequencing project: providing services to taxonomists for standard genome sequencing and annotation.</title>
        <authorList>
            <consortium name="The Broad Institute Genomics Platform"/>
            <consortium name="The Broad Institute Genome Sequencing Center for Infectious Disease"/>
            <person name="Wu L."/>
            <person name="Ma J."/>
        </authorList>
    </citation>
    <scope>NUCLEOTIDE SEQUENCE [LARGE SCALE GENOMIC DNA]</scope>
    <source>
        <strain evidence="7">ICMP 19430</strain>
    </source>
</reference>
<feature type="domain" description="DUF1232" evidence="5">
    <location>
        <begin position="62"/>
        <end position="96"/>
    </location>
</feature>
<accession>A0ABW2RT20</accession>
<evidence type="ECO:0000256" key="3">
    <source>
        <dbReference type="ARBA" id="ARBA00022989"/>
    </source>
</evidence>
<dbReference type="EMBL" id="JBHTCS010000002">
    <property type="protein sequence ID" value="MFC7446708.1"/>
    <property type="molecule type" value="Genomic_DNA"/>
</dbReference>
<protein>
    <submittedName>
        <fullName evidence="6">YkvA family protein</fullName>
    </submittedName>
</protein>
<name>A0ABW2RT20_9NOCA</name>
<sequence length="145" mass="15787">MWWSIALSVACGLLLLWLALLIALWITKPDEVGVKDALRLLPDVVRLIKRLGADPAVPRGVRVRLGLLLAYLAMPFDLIPDFIPVLGYADDAVIVAIALRSVTHRAGSEAIERHWPGTPEGLAAIRRLSGTARAQAEPVHLDFGD</sequence>
<comment type="caution">
    <text evidence="6">The sequence shown here is derived from an EMBL/GenBank/DDBJ whole genome shotgun (WGS) entry which is preliminary data.</text>
</comment>
<keyword evidence="3" id="KW-1133">Transmembrane helix</keyword>
<gene>
    <name evidence="6" type="ORF">ACFQS9_02280</name>
</gene>
<evidence type="ECO:0000256" key="4">
    <source>
        <dbReference type="ARBA" id="ARBA00023136"/>
    </source>
</evidence>
<dbReference type="Pfam" id="PF06803">
    <property type="entry name" value="DUF1232"/>
    <property type="match status" value="1"/>
</dbReference>
<dbReference type="RefSeq" id="WP_378401136.1">
    <property type="nucleotide sequence ID" value="NZ_JBHTCS010000002.1"/>
</dbReference>
<evidence type="ECO:0000256" key="1">
    <source>
        <dbReference type="ARBA" id="ARBA00004127"/>
    </source>
</evidence>
<proteinExistence type="predicted"/>
<keyword evidence="4" id="KW-0472">Membrane</keyword>
<evidence type="ECO:0000313" key="7">
    <source>
        <dbReference type="Proteomes" id="UP001596484"/>
    </source>
</evidence>
<keyword evidence="2" id="KW-0812">Transmembrane</keyword>
<evidence type="ECO:0000256" key="2">
    <source>
        <dbReference type="ARBA" id="ARBA00022692"/>
    </source>
</evidence>
<evidence type="ECO:0000313" key="6">
    <source>
        <dbReference type="EMBL" id="MFC7446708.1"/>
    </source>
</evidence>
<keyword evidence="7" id="KW-1185">Reference proteome</keyword>
<dbReference type="InterPro" id="IPR010652">
    <property type="entry name" value="DUF1232"/>
</dbReference>
<comment type="subcellular location">
    <subcellularLocation>
        <location evidence="1">Endomembrane system</location>
        <topology evidence="1">Multi-pass membrane protein</topology>
    </subcellularLocation>
</comment>
<evidence type="ECO:0000259" key="5">
    <source>
        <dbReference type="Pfam" id="PF06803"/>
    </source>
</evidence>